<feature type="compositionally biased region" description="Basic and acidic residues" evidence="2">
    <location>
        <begin position="213"/>
        <end position="224"/>
    </location>
</feature>
<feature type="coiled-coil region" evidence="1">
    <location>
        <begin position="230"/>
        <end position="264"/>
    </location>
</feature>
<evidence type="ECO:0000256" key="2">
    <source>
        <dbReference type="SAM" id="MobiDB-lite"/>
    </source>
</evidence>
<feature type="region of interest" description="Disordered" evidence="2">
    <location>
        <begin position="167"/>
        <end position="224"/>
    </location>
</feature>
<keyword evidence="1" id="KW-0175">Coiled coil</keyword>
<protein>
    <submittedName>
        <fullName evidence="3">Uncharacterized protein</fullName>
    </submittedName>
</protein>
<organism evidence="3 4">
    <name type="scientific">Anaeramoeba flamelloides</name>
    <dbReference type="NCBI Taxonomy" id="1746091"/>
    <lineage>
        <taxon>Eukaryota</taxon>
        <taxon>Metamonada</taxon>
        <taxon>Anaeramoebidae</taxon>
        <taxon>Anaeramoeba</taxon>
    </lineage>
</organism>
<dbReference type="EMBL" id="JANTQA010000070">
    <property type="protein sequence ID" value="KAJ3425088.1"/>
    <property type="molecule type" value="Genomic_DNA"/>
</dbReference>
<comment type="caution">
    <text evidence="3">The sequence shown here is derived from an EMBL/GenBank/DDBJ whole genome shotgun (WGS) entry which is preliminary data.</text>
</comment>
<name>A0AAV7YC38_9EUKA</name>
<evidence type="ECO:0000313" key="3">
    <source>
        <dbReference type="EMBL" id="KAJ3425088.1"/>
    </source>
</evidence>
<gene>
    <name evidence="3" type="ORF">M0812_27520</name>
</gene>
<evidence type="ECO:0000256" key="1">
    <source>
        <dbReference type="SAM" id="Coils"/>
    </source>
</evidence>
<proteinExistence type="predicted"/>
<feature type="region of interest" description="Disordered" evidence="2">
    <location>
        <begin position="126"/>
        <end position="146"/>
    </location>
</feature>
<dbReference type="AlphaFoldDB" id="A0AAV7YC38"/>
<feature type="compositionally biased region" description="Basic and acidic residues" evidence="2">
    <location>
        <begin position="128"/>
        <end position="139"/>
    </location>
</feature>
<feature type="compositionally biased region" description="Acidic residues" evidence="2">
    <location>
        <begin position="191"/>
        <end position="208"/>
    </location>
</feature>
<dbReference type="Proteomes" id="UP001146793">
    <property type="component" value="Unassembled WGS sequence"/>
</dbReference>
<reference evidence="3" key="1">
    <citation type="submission" date="2022-08" db="EMBL/GenBank/DDBJ databases">
        <title>Novel sulphate-reducing endosymbionts in the free-living metamonad Anaeramoeba.</title>
        <authorList>
            <person name="Jerlstrom-Hultqvist J."/>
            <person name="Cepicka I."/>
            <person name="Gallot-Lavallee L."/>
            <person name="Salas-Leiva D."/>
            <person name="Curtis B.A."/>
            <person name="Zahonova K."/>
            <person name="Pipaliya S."/>
            <person name="Dacks J."/>
            <person name="Roger A.J."/>
        </authorList>
    </citation>
    <scope>NUCLEOTIDE SEQUENCE</scope>
    <source>
        <strain evidence="3">Busselton2</strain>
    </source>
</reference>
<evidence type="ECO:0000313" key="4">
    <source>
        <dbReference type="Proteomes" id="UP001146793"/>
    </source>
</evidence>
<sequence length="325" mass="38222">MNCRFKANIRKRSSCDRELTLDKDLVSLKQRKTKTNQGILFGIENRMGTTKQNLNDVNQEYKTQKYYQGQKERGQIILQTLTSPSSPISERSIGCVSPIINHFYDKNNFNYKFEEEGENDYIYNASTKQEKEDKHIPKEDQDEDEDLDQVLSLEFLASLLKDENEDNDPILKYYNKPKEDEETNSNTDYDSVYDDFDYSSDYESDTDSNSDSGDEKSSKFEQDQEEIAKIHKLESELEEISSGINELNYKTNESKNENLRLNKELEELLYYLTNQDEHPSTFLKCSDHQQLIDMNIRNNVFEQKIEDKLNQNENTNLFIKISRNI</sequence>
<accession>A0AAV7YC38</accession>